<keyword evidence="2" id="KW-0732">Signal</keyword>
<accession>A0A0C5G9K4</accession>
<dbReference type="InterPro" id="IPR028081">
    <property type="entry name" value="Leu-bd"/>
</dbReference>
<feature type="domain" description="Leucine-binding protein" evidence="3">
    <location>
        <begin position="8"/>
        <end position="351"/>
    </location>
</feature>
<reference evidence="4 5" key="1">
    <citation type="submission" date="2015-02" db="EMBL/GenBank/DDBJ databases">
        <title>Genome sequence of thermotolerant Streptomyces cyaneogriseus subsp. Noncyanogenus NMWT1, the producer of nematocidal antibiotics nemadectin.</title>
        <authorList>
            <person name="Wang H."/>
            <person name="Li C."/>
            <person name="Xiang W."/>
            <person name="Wang X."/>
        </authorList>
    </citation>
    <scope>NUCLEOTIDE SEQUENCE [LARGE SCALE GENOMIC DNA]</scope>
    <source>
        <strain evidence="4 5">NMWT 1</strain>
    </source>
</reference>
<evidence type="ECO:0000313" key="4">
    <source>
        <dbReference type="EMBL" id="AJP05530.1"/>
    </source>
</evidence>
<keyword evidence="5" id="KW-1185">Reference proteome</keyword>
<gene>
    <name evidence="4" type="ORF">TU94_05255</name>
</gene>
<dbReference type="SUPFAM" id="SSF53822">
    <property type="entry name" value="Periplasmic binding protein-like I"/>
    <property type="match status" value="1"/>
</dbReference>
<comment type="similarity">
    <text evidence="1">Belongs to the leucine-binding protein family.</text>
</comment>
<dbReference type="OrthoDB" id="6753945at2"/>
<organism evidence="4 5">
    <name type="scientific">Streptomyces cyaneogriseus subsp. noncyanogenus</name>
    <dbReference type="NCBI Taxonomy" id="477245"/>
    <lineage>
        <taxon>Bacteria</taxon>
        <taxon>Bacillati</taxon>
        <taxon>Actinomycetota</taxon>
        <taxon>Actinomycetes</taxon>
        <taxon>Kitasatosporales</taxon>
        <taxon>Streptomycetaceae</taxon>
        <taxon>Streptomyces</taxon>
    </lineage>
</organism>
<dbReference type="KEGG" id="scw:TU94_05255"/>
<dbReference type="PANTHER" id="PTHR30483">
    <property type="entry name" value="LEUCINE-SPECIFIC-BINDING PROTEIN"/>
    <property type="match status" value="1"/>
</dbReference>
<evidence type="ECO:0000256" key="2">
    <source>
        <dbReference type="ARBA" id="ARBA00022729"/>
    </source>
</evidence>
<protein>
    <submittedName>
        <fullName evidence="4">ABC transporter substrate-binding protein</fullName>
    </submittedName>
</protein>
<dbReference type="CDD" id="cd06337">
    <property type="entry name" value="PBP1_ABC_ligand_binding-like"/>
    <property type="match status" value="1"/>
</dbReference>
<dbReference type="RefSeq" id="WP_044387545.1">
    <property type="nucleotide sequence ID" value="NZ_CP010849.1"/>
</dbReference>
<dbReference type="Pfam" id="PF13458">
    <property type="entry name" value="Peripla_BP_6"/>
    <property type="match status" value="1"/>
</dbReference>
<dbReference type="STRING" id="477245.TU94_05255"/>
<dbReference type="Proteomes" id="UP000032234">
    <property type="component" value="Chromosome"/>
</dbReference>
<dbReference type="HOGENOM" id="CLU_037724_0_0_11"/>
<dbReference type="InterPro" id="IPR051010">
    <property type="entry name" value="BCAA_transport"/>
</dbReference>
<dbReference type="EMBL" id="CP010849">
    <property type="protein sequence ID" value="AJP05530.1"/>
    <property type="molecule type" value="Genomic_DNA"/>
</dbReference>
<evidence type="ECO:0000259" key="3">
    <source>
        <dbReference type="Pfam" id="PF13458"/>
    </source>
</evidence>
<dbReference type="InterPro" id="IPR028082">
    <property type="entry name" value="Peripla_BP_I"/>
</dbReference>
<dbReference type="PATRIC" id="fig|477245.3.peg.1151"/>
<evidence type="ECO:0000256" key="1">
    <source>
        <dbReference type="ARBA" id="ARBA00010062"/>
    </source>
</evidence>
<proteinExistence type="inferred from homology"/>
<dbReference type="AlphaFoldDB" id="A0A0C5G9K4"/>
<dbReference type="Gene3D" id="3.40.50.2300">
    <property type="match status" value="2"/>
</dbReference>
<evidence type="ECO:0000313" key="5">
    <source>
        <dbReference type="Proteomes" id="UP000032234"/>
    </source>
</evidence>
<sequence>MSSTRLCIGVVAPLTGRLAPLGRPLAYVLRALAPRLRQVDNGGRRHEVAIAVRDSRSEPEAARQAVRELVTADRANLVLTLAGTRVLPAVADTCEQLGVPCLSTTFPWQAYVRARGADPAHRFRWTYHFAWGLDDIAAVFASLWERVEGRHAVGCLWNDDLQGTLLRDERYGFAPVTSARGHALVDLGPYREPADDFAAQVERMREHGVDVITSASTATDLALFHRQARRAGLRPRLITCSRWLTYPHTHTTPAPDVHAELGDARVATLVYWSPGHPYRSSLDGSTCADLAHAYRQDTGECWLQPLGLAHALVETAHHALATADDPTDRASVAGALAGARLDTIAGPLDWTSGPTPNTALVRLVGGQWHPGPQGPRLAVVANEGNPEVPLTGDLTPV</sequence>
<dbReference type="PANTHER" id="PTHR30483:SF6">
    <property type="entry name" value="PERIPLASMIC BINDING PROTEIN OF ABC TRANSPORTER FOR NATURAL AMINO ACIDS"/>
    <property type="match status" value="1"/>
</dbReference>
<name>A0A0C5G9K4_9ACTN</name>